<proteinExistence type="predicted"/>
<gene>
    <name evidence="1" type="ORF">FXE67_06400</name>
</gene>
<reference evidence="1 2" key="1">
    <citation type="submission" date="2019-06" db="EMBL/GenBank/DDBJ databases">
        <title>Vibrio cholerae phylogeny based on whole-genome sequencing reveals genetic diversity and population strucutre.</title>
        <authorList>
            <person name="Zhiqiu Y."/>
            <person name="Bin L."/>
            <person name="Lingyan J."/>
        </authorList>
    </citation>
    <scope>NUCLEOTIDE SEQUENCE [LARGE SCALE GENOMIC DNA]</scope>
    <source>
        <strain evidence="1 2">N2768</strain>
    </source>
</reference>
<accession>A0A8B5ZKG7</accession>
<comment type="caution">
    <text evidence="1">The sequence shown here is derived from an EMBL/GenBank/DDBJ whole genome shotgun (WGS) entry which is preliminary data.</text>
</comment>
<organism evidence="1 2">
    <name type="scientific">Vibrio cholerae</name>
    <dbReference type="NCBI Taxonomy" id="666"/>
    <lineage>
        <taxon>Bacteria</taxon>
        <taxon>Pseudomonadati</taxon>
        <taxon>Pseudomonadota</taxon>
        <taxon>Gammaproteobacteria</taxon>
        <taxon>Vibrionales</taxon>
        <taxon>Vibrionaceae</taxon>
        <taxon>Vibrio</taxon>
    </lineage>
</organism>
<dbReference type="EMBL" id="VSGZ01000031">
    <property type="protein sequence ID" value="TXY92807.1"/>
    <property type="molecule type" value="Genomic_DNA"/>
</dbReference>
<dbReference type="AlphaFoldDB" id="A0A8B5ZKG7"/>
<evidence type="ECO:0000313" key="1">
    <source>
        <dbReference type="EMBL" id="TXY92807.1"/>
    </source>
</evidence>
<dbReference type="Proteomes" id="UP000323583">
    <property type="component" value="Unassembled WGS sequence"/>
</dbReference>
<name>A0A8B5ZKG7_VIBCL</name>
<protein>
    <submittedName>
        <fullName evidence="1">Uncharacterized protein</fullName>
    </submittedName>
</protein>
<sequence>MKDLWKKYDSPMRDFTASQSMACAIQQPKWTQDEYGTRIKTVGKGKQWLNLVDNESVSQ</sequence>
<evidence type="ECO:0000313" key="2">
    <source>
        <dbReference type="Proteomes" id="UP000323583"/>
    </source>
</evidence>